<evidence type="ECO:0000313" key="2">
    <source>
        <dbReference type="EMBL" id="GAF05971.1"/>
    </source>
</evidence>
<protein>
    <submittedName>
        <fullName evidence="2">Uncharacterized protein</fullName>
    </submittedName>
</protein>
<evidence type="ECO:0000256" key="1">
    <source>
        <dbReference type="SAM" id="Phobius"/>
    </source>
</evidence>
<dbReference type="RefSeq" id="WP_027471521.1">
    <property type="nucleotide sequence ID" value="NZ_BAMD01000184.1"/>
</dbReference>
<sequence>MSSNIPNQLTESEIQSLINNDSSYAGLKAEVQRNLTSLFENESFNNSEAAIQERLYNMINYAIGRFDYYSEQKHKFLNLGLSFIGVSATFLGILLSNSNSIPDFLKLCGYINSIVLFITGIIMLIIYNNYMTANYPYRKIMDIHSWYFKYKFSDKLDYRLSKKKKKADKQLLEVTKSYMSSVYNWTNKSKTKNYFLKEDIEQVAILQLLQKYSRDCVNKMKKTMNWGIAIFISVPVLILIKDLLLLLIDYLQKK</sequence>
<evidence type="ECO:0000313" key="3">
    <source>
        <dbReference type="Proteomes" id="UP000019402"/>
    </source>
</evidence>
<gene>
    <name evidence="2" type="ORF">JCM21142_134736</name>
</gene>
<keyword evidence="1" id="KW-0472">Membrane</keyword>
<feature type="transmembrane region" description="Helical" evidence="1">
    <location>
        <begin position="107"/>
        <end position="127"/>
    </location>
</feature>
<dbReference type="STRING" id="869213.GCA_000517085_01777"/>
<dbReference type="AlphaFoldDB" id="W7YMS0"/>
<dbReference type="Proteomes" id="UP000019402">
    <property type="component" value="Unassembled WGS sequence"/>
</dbReference>
<proteinExistence type="predicted"/>
<name>W7YMS0_9BACT</name>
<keyword evidence="1" id="KW-1133">Transmembrane helix</keyword>
<dbReference type="EMBL" id="BAMD01000184">
    <property type="protein sequence ID" value="GAF05971.1"/>
    <property type="molecule type" value="Genomic_DNA"/>
</dbReference>
<feature type="transmembrane region" description="Helical" evidence="1">
    <location>
        <begin position="228"/>
        <end position="248"/>
    </location>
</feature>
<keyword evidence="3" id="KW-1185">Reference proteome</keyword>
<accession>W7YMS0</accession>
<feature type="transmembrane region" description="Helical" evidence="1">
    <location>
        <begin position="76"/>
        <end position="95"/>
    </location>
</feature>
<organism evidence="2 3">
    <name type="scientific">Saccharicrinis fermentans DSM 9555 = JCM 21142</name>
    <dbReference type="NCBI Taxonomy" id="869213"/>
    <lineage>
        <taxon>Bacteria</taxon>
        <taxon>Pseudomonadati</taxon>
        <taxon>Bacteroidota</taxon>
        <taxon>Bacteroidia</taxon>
        <taxon>Marinilabiliales</taxon>
        <taxon>Marinilabiliaceae</taxon>
        <taxon>Saccharicrinis</taxon>
    </lineage>
</organism>
<reference evidence="2 3" key="1">
    <citation type="journal article" date="2014" name="Genome Announc.">
        <title>Draft Genome Sequence of Cytophaga fermentans JCM 21142T, a Facultative Anaerobe Isolated from Marine Mud.</title>
        <authorList>
            <person name="Starns D."/>
            <person name="Oshima K."/>
            <person name="Suda W."/>
            <person name="Iino T."/>
            <person name="Yuki M."/>
            <person name="Inoue J."/>
            <person name="Kitamura K."/>
            <person name="Iida T."/>
            <person name="Darby A."/>
            <person name="Hattori M."/>
            <person name="Ohkuma M."/>
        </authorList>
    </citation>
    <scope>NUCLEOTIDE SEQUENCE [LARGE SCALE GENOMIC DNA]</scope>
    <source>
        <strain evidence="2 3">JCM 21142</strain>
    </source>
</reference>
<keyword evidence="1" id="KW-0812">Transmembrane</keyword>
<comment type="caution">
    <text evidence="2">The sequence shown here is derived from an EMBL/GenBank/DDBJ whole genome shotgun (WGS) entry which is preliminary data.</text>
</comment>